<dbReference type="Gene3D" id="3.30.160.20">
    <property type="match status" value="1"/>
</dbReference>
<keyword evidence="5" id="KW-1185">Reference proteome</keyword>
<gene>
    <name evidence="4" type="primary">rnc_1</name>
    <name evidence="4" type="ORF">A0H81_01247</name>
</gene>
<dbReference type="STRING" id="5627.A0A1C7MR56"/>
<dbReference type="OMA" id="YAMGWAP"/>
<organism evidence="4 5">
    <name type="scientific">Grifola frondosa</name>
    <name type="common">Maitake</name>
    <name type="synonym">Polyporus frondosus</name>
    <dbReference type="NCBI Taxonomy" id="5627"/>
    <lineage>
        <taxon>Eukaryota</taxon>
        <taxon>Fungi</taxon>
        <taxon>Dikarya</taxon>
        <taxon>Basidiomycota</taxon>
        <taxon>Agaricomycotina</taxon>
        <taxon>Agaricomycetes</taxon>
        <taxon>Polyporales</taxon>
        <taxon>Grifolaceae</taxon>
        <taxon>Grifola</taxon>
    </lineage>
</organism>
<evidence type="ECO:0000259" key="3">
    <source>
        <dbReference type="PROSITE" id="PS50137"/>
    </source>
</evidence>
<evidence type="ECO:0000256" key="1">
    <source>
        <dbReference type="ARBA" id="ARBA00022884"/>
    </source>
</evidence>
<evidence type="ECO:0000313" key="5">
    <source>
        <dbReference type="Proteomes" id="UP000092993"/>
    </source>
</evidence>
<comment type="caution">
    <text evidence="4">The sequence shown here is derived from an EMBL/GenBank/DDBJ whole genome shotgun (WGS) entry which is preliminary data.</text>
</comment>
<evidence type="ECO:0000313" key="4">
    <source>
        <dbReference type="EMBL" id="OBZ79351.1"/>
    </source>
</evidence>
<dbReference type="GO" id="GO:0004525">
    <property type="term" value="F:ribonuclease III activity"/>
    <property type="evidence" value="ECO:0007669"/>
    <property type="project" value="InterPro"/>
</dbReference>
<sequence length="288" mass="31607">MDTSALPRIPQLSGDIILEVFTHKSLRFPGAPTNEDTDYGDSDRLSVIGETMLDGAVKIALFKMRPMLKAHEMKPSAQSKRDDILSADNVASWVNGYKLKEKVRCGSQEAFNSLSDPEELRQLFYVYVGAVYVQSGSQALQAWIGQLVDPTAMPDEEPHKRFRADPVGFASSPPAYIHPMSSVAPPPPSTLPPPLPNPLAPAQPLSAFLPLFNQTANQRRLTVEYPAQFSGPAHAGRWDVQCIVDGILKGRGIGTSKQLAKEEAAREAYYAMGWAPRKQQSPRVEPVI</sequence>
<dbReference type="InterPro" id="IPR014720">
    <property type="entry name" value="dsRBD_dom"/>
</dbReference>
<protein>
    <submittedName>
        <fullName evidence="4">Ribonuclease 3</fullName>
    </submittedName>
</protein>
<feature type="domain" description="DRBM" evidence="3">
    <location>
        <begin position="200"/>
        <end position="274"/>
    </location>
</feature>
<keyword evidence="1 2" id="KW-0694">RNA-binding</keyword>
<dbReference type="OrthoDB" id="2392202at2759"/>
<reference evidence="4 5" key="1">
    <citation type="submission" date="2016-03" db="EMBL/GenBank/DDBJ databases">
        <title>Whole genome sequencing of Grifola frondosa 9006-11.</title>
        <authorList>
            <person name="Min B."/>
            <person name="Park H."/>
            <person name="Kim J.-G."/>
            <person name="Cho H."/>
            <person name="Oh Y.-L."/>
            <person name="Kong W.-S."/>
            <person name="Choi I.-G."/>
        </authorList>
    </citation>
    <scope>NUCLEOTIDE SEQUENCE [LARGE SCALE GENOMIC DNA]</scope>
    <source>
        <strain evidence="4 5">9006-11</strain>
    </source>
</reference>
<dbReference type="PROSITE" id="PS50137">
    <property type="entry name" value="DS_RBD"/>
    <property type="match status" value="1"/>
</dbReference>
<dbReference type="SMART" id="SM00358">
    <property type="entry name" value="DSRM"/>
    <property type="match status" value="1"/>
</dbReference>
<dbReference type="Pfam" id="PF00035">
    <property type="entry name" value="dsrm"/>
    <property type="match status" value="1"/>
</dbReference>
<dbReference type="GO" id="GO:0006396">
    <property type="term" value="P:RNA processing"/>
    <property type="evidence" value="ECO:0007669"/>
    <property type="project" value="InterPro"/>
</dbReference>
<dbReference type="EMBL" id="LUGG01000001">
    <property type="protein sequence ID" value="OBZ79351.1"/>
    <property type="molecule type" value="Genomic_DNA"/>
</dbReference>
<proteinExistence type="predicted"/>
<dbReference type="GO" id="GO:0003723">
    <property type="term" value="F:RNA binding"/>
    <property type="evidence" value="ECO:0007669"/>
    <property type="project" value="UniProtKB-UniRule"/>
</dbReference>
<accession>A0A1C7MR56</accession>
<dbReference type="SUPFAM" id="SSF54768">
    <property type="entry name" value="dsRNA-binding domain-like"/>
    <property type="match status" value="1"/>
</dbReference>
<evidence type="ECO:0000256" key="2">
    <source>
        <dbReference type="PROSITE-ProRule" id="PRU00266"/>
    </source>
</evidence>
<dbReference type="Proteomes" id="UP000092993">
    <property type="component" value="Unassembled WGS sequence"/>
</dbReference>
<dbReference type="SUPFAM" id="SSF69065">
    <property type="entry name" value="RNase III domain-like"/>
    <property type="match status" value="1"/>
</dbReference>
<name>A0A1C7MR56_GRIFR</name>
<dbReference type="InterPro" id="IPR036389">
    <property type="entry name" value="RNase_III_sf"/>
</dbReference>
<dbReference type="AlphaFoldDB" id="A0A1C7MR56"/>
<dbReference type="Gene3D" id="1.10.1520.10">
    <property type="entry name" value="Ribonuclease III domain"/>
    <property type="match status" value="1"/>
</dbReference>